<evidence type="ECO:0008006" key="5">
    <source>
        <dbReference type="Google" id="ProtNLM"/>
    </source>
</evidence>
<geneLocation type="mitochondrion" evidence="2"/>
<dbReference type="EMBL" id="CDSF01000090">
    <property type="protein sequence ID" value="CEO99297.1"/>
    <property type="molecule type" value="Genomic_DNA"/>
</dbReference>
<evidence type="ECO:0000313" key="2">
    <source>
        <dbReference type="EMBL" id="SPQ97314.1"/>
    </source>
</evidence>
<evidence type="ECO:0000313" key="4">
    <source>
        <dbReference type="Proteomes" id="UP000290189"/>
    </source>
</evidence>
<keyword evidence="3" id="KW-1185">Reference proteome</keyword>
<dbReference type="Proteomes" id="UP000039324">
    <property type="component" value="Unassembled WGS sequence"/>
</dbReference>
<reference evidence="2 4" key="2">
    <citation type="submission" date="2018-03" db="EMBL/GenBank/DDBJ databases">
        <authorList>
            <person name="Fogelqvist J."/>
        </authorList>
    </citation>
    <scope>NUCLEOTIDE SEQUENCE [LARGE SCALE GENOMIC DNA]</scope>
</reference>
<dbReference type="SUPFAM" id="SSF53474">
    <property type="entry name" value="alpha/beta-Hydrolases"/>
    <property type="match status" value="1"/>
</dbReference>
<dbReference type="PANTHER" id="PTHR31591">
    <property type="entry name" value="UPF0613 PROTEIN PB24D3.06C"/>
    <property type="match status" value="1"/>
</dbReference>
<reference evidence="1 3" key="1">
    <citation type="submission" date="2015-02" db="EMBL/GenBank/DDBJ databases">
        <authorList>
            <person name="Chooi Y.-H."/>
        </authorList>
    </citation>
    <scope>NUCLEOTIDE SEQUENCE [LARGE SCALE GENOMIC DNA]</scope>
    <source>
        <strain evidence="1">E3</strain>
    </source>
</reference>
<evidence type="ECO:0000313" key="3">
    <source>
        <dbReference type="Proteomes" id="UP000039324"/>
    </source>
</evidence>
<keyword evidence="2" id="KW-0496">Mitochondrion</keyword>
<dbReference type="Proteomes" id="UP000290189">
    <property type="component" value="Unassembled WGS sequence"/>
</dbReference>
<dbReference type="Gene3D" id="3.40.50.1820">
    <property type="entry name" value="alpha/beta hydrolase"/>
    <property type="match status" value="1"/>
</dbReference>
<dbReference type="InterPro" id="IPR029058">
    <property type="entry name" value="AB_hydrolase_fold"/>
</dbReference>
<dbReference type="AlphaFoldDB" id="A0A0G4IVN1"/>
<dbReference type="OrthoDB" id="10034502at2759"/>
<sequence length="289" mass="30667">MDGRLQVVPSTTPNAVPDLLAFLSGNNGGTGRFALFVGGLTDGLMACQSYVPALQGALEQQCQCTLVQCQLRSAGVAFGAVSIADDVADIGDITKWLVRTHDARSIIIIGHSTGAQDAAAFAKAGAEDRLHGIVLQGPVSDRLLLESSPSTNVKENLAVAHAMVERGEGREFMSRDVFDDIAMTAERYASLAGRMTPDDLFSNDLSDEELGQTIGTIPVPSLWAFSMADEYATIDQSALAARVLQIVSRSRVVLIEGANHSLSSAPQHALAFVDAVVHFVNDVYQTGYS</sequence>
<dbReference type="EMBL" id="OVEO01000007">
    <property type="protein sequence ID" value="SPQ97314.1"/>
    <property type="molecule type" value="Genomic_DNA"/>
</dbReference>
<evidence type="ECO:0000313" key="1">
    <source>
        <dbReference type="EMBL" id="CEO99297.1"/>
    </source>
</evidence>
<dbReference type="Pfam" id="PF08538">
    <property type="entry name" value="DUF1749"/>
    <property type="match status" value="1"/>
</dbReference>
<accession>A0A0G4IVN1</accession>
<proteinExistence type="predicted"/>
<dbReference type="PANTHER" id="PTHR31591:SF1">
    <property type="entry name" value="UPF0613 PROTEIN PB24D3.06C"/>
    <property type="match status" value="1"/>
</dbReference>
<protein>
    <recommendedName>
        <fullName evidence="5">AB hydrolase-1 domain-containing protein</fullName>
    </recommendedName>
</protein>
<dbReference type="OMA" id="PPWVNKE"/>
<dbReference type="InterPro" id="IPR013744">
    <property type="entry name" value="SidJ"/>
</dbReference>
<gene>
    <name evidence="1" type="ORF">PBRA_001203</name>
    <name evidence="2" type="ORF">PLBR_LOCUS4529</name>
</gene>
<name>A0A0G4IVN1_PLABS</name>
<organism evidence="1 3">
    <name type="scientific">Plasmodiophora brassicae</name>
    <name type="common">Clubroot disease agent</name>
    <dbReference type="NCBI Taxonomy" id="37360"/>
    <lineage>
        <taxon>Eukaryota</taxon>
        <taxon>Sar</taxon>
        <taxon>Rhizaria</taxon>
        <taxon>Endomyxa</taxon>
        <taxon>Phytomyxea</taxon>
        <taxon>Plasmodiophorida</taxon>
        <taxon>Plasmodiophoridae</taxon>
        <taxon>Plasmodiophora</taxon>
    </lineage>
</organism>